<gene>
    <name evidence="2" type="ORF">PsYK624_005840</name>
</gene>
<keyword evidence="3" id="KW-1185">Reference proteome</keyword>
<dbReference type="OrthoDB" id="2801055at2759"/>
<feature type="compositionally biased region" description="Low complexity" evidence="1">
    <location>
        <begin position="35"/>
        <end position="44"/>
    </location>
</feature>
<evidence type="ECO:0000256" key="1">
    <source>
        <dbReference type="SAM" id="MobiDB-lite"/>
    </source>
</evidence>
<accession>A0A9P3L809</accession>
<evidence type="ECO:0000313" key="2">
    <source>
        <dbReference type="EMBL" id="GJE84508.1"/>
    </source>
</evidence>
<feature type="region of interest" description="Disordered" evidence="1">
    <location>
        <begin position="1"/>
        <end position="59"/>
    </location>
</feature>
<evidence type="ECO:0008006" key="4">
    <source>
        <dbReference type="Google" id="ProtNLM"/>
    </source>
</evidence>
<feature type="compositionally biased region" description="Acidic residues" evidence="1">
    <location>
        <begin position="50"/>
        <end position="59"/>
    </location>
</feature>
<sequence>MNPPPLIPGSQRSGLARESAGDAGAPSEDSDLDDSSTASSSELASPDRDSSDDDQEEHEYNEAEFLGILALARQARELYEMSAQPTDLEDCIAYLRDALTVGPRDHVTRAEALHTLAYDLYVLGLDVGAPDGPNAEDHLSEAVDLHRQALRLLPASHKARPLYVTRLAIALRARFTQSARTEDLQECIELHRLALSFRPAGHPDRSQSLLNLANAHWTRFEFAGAPEDLDAAAGLDEEALRLRPPDHPNRTAALLGLAADLSARHLKRNAPEDLARAVEMQHEAARLNPGDAHIAQGLAALLSLRYQAEHDPMDFDAAATICAPRSPSDERAQRLQGNDTECAAAMLATLAELHVSRFQVSGSRGDLVNAVDICRQCIRMRYPEPACSTVVRVCLSTFHSLHDHADLLTAIRISQEAATVCIPGHPHRATSLYSLAQALETNYNVHKQDSELNSALDAYAAAVRDMCCPVRDRFQHVQDWINLAMRGRHLQSLSEACGAAVRLLGCIVHFDEHCDVRVSALSRIPAILDAVAMLIGSMPAAAFELLDHAQSLAWALTLNLQRTPTEITAVPAPLHRLRQVYWQLEHSPTSVPFAAGRALSSPAHDDLEAFSAHRQRLAAEVGVLADQVRSLRGYANFLRPPPYTILSNGWGEGFAVVLMSAGTKCHAFVVFPTSIKPLHVPLPLSSTRLRDLAEGFVAAAHGDDDRLYRPVLEEIWEGVVHPIIQKLMLQPSSGIARPRVWWCPVSPFPPLPLHAAGRYAPDASACSTADFLVSSYIPTISSLAAHVPRTPDGERGNGKVLQIVQLVLPEIARLSGTVSVPVEQVRKTVPPGALLYFGSLHSVGDDRASDGAPFFEHASSHASLLRLADRSRSPQASKWADVPVDETQTGPLIAVPCTVVDAVANESEQAHEFRNLVAVLLTAGYRSIVSTMW</sequence>
<dbReference type="EMBL" id="BPQB01000001">
    <property type="protein sequence ID" value="GJE84508.1"/>
    <property type="molecule type" value="Genomic_DNA"/>
</dbReference>
<name>A0A9P3L809_9APHY</name>
<proteinExistence type="predicted"/>
<dbReference type="Gene3D" id="1.25.40.10">
    <property type="entry name" value="Tetratricopeptide repeat domain"/>
    <property type="match status" value="1"/>
</dbReference>
<comment type="caution">
    <text evidence="2">The sequence shown here is derived from an EMBL/GenBank/DDBJ whole genome shotgun (WGS) entry which is preliminary data.</text>
</comment>
<protein>
    <recommendedName>
        <fullName evidence="4">CHAT domain-containing protein</fullName>
    </recommendedName>
</protein>
<evidence type="ECO:0000313" key="3">
    <source>
        <dbReference type="Proteomes" id="UP000703269"/>
    </source>
</evidence>
<dbReference type="SUPFAM" id="SSF48452">
    <property type="entry name" value="TPR-like"/>
    <property type="match status" value="1"/>
</dbReference>
<dbReference type="InterPro" id="IPR011990">
    <property type="entry name" value="TPR-like_helical_dom_sf"/>
</dbReference>
<organism evidence="2 3">
    <name type="scientific">Phanerochaete sordida</name>
    <dbReference type="NCBI Taxonomy" id="48140"/>
    <lineage>
        <taxon>Eukaryota</taxon>
        <taxon>Fungi</taxon>
        <taxon>Dikarya</taxon>
        <taxon>Basidiomycota</taxon>
        <taxon>Agaricomycotina</taxon>
        <taxon>Agaricomycetes</taxon>
        <taxon>Polyporales</taxon>
        <taxon>Phanerochaetaceae</taxon>
        <taxon>Phanerochaete</taxon>
    </lineage>
</organism>
<dbReference type="AlphaFoldDB" id="A0A9P3L809"/>
<dbReference type="Proteomes" id="UP000703269">
    <property type="component" value="Unassembled WGS sequence"/>
</dbReference>
<reference evidence="2 3" key="1">
    <citation type="submission" date="2021-08" db="EMBL/GenBank/DDBJ databases">
        <title>Draft Genome Sequence of Phanerochaete sordida strain YK-624.</title>
        <authorList>
            <person name="Mori T."/>
            <person name="Dohra H."/>
            <person name="Suzuki T."/>
            <person name="Kawagishi H."/>
            <person name="Hirai H."/>
        </authorList>
    </citation>
    <scope>NUCLEOTIDE SEQUENCE [LARGE SCALE GENOMIC DNA]</scope>
    <source>
        <strain evidence="2 3">YK-624</strain>
    </source>
</reference>